<keyword evidence="2" id="KW-0732">Signal</keyword>
<protein>
    <submittedName>
        <fullName evidence="6">Hypothetical lipoprotein LpqH</fullName>
    </submittedName>
</protein>
<dbReference type="AlphaFoldDB" id="A0A1X1T0I5"/>
<proteinExistence type="predicted"/>
<evidence type="ECO:0000256" key="3">
    <source>
        <dbReference type="ARBA" id="ARBA00023136"/>
    </source>
</evidence>
<dbReference type="PROSITE" id="PS51257">
    <property type="entry name" value="PROKAR_LIPOPROTEIN"/>
    <property type="match status" value="1"/>
</dbReference>
<dbReference type="STRING" id="44010.AWC00_22505"/>
<dbReference type="GO" id="GO:0016020">
    <property type="term" value="C:membrane"/>
    <property type="evidence" value="ECO:0007669"/>
    <property type="project" value="InterPro"/>
</dbReference>
<sequence>MPDRVGTSTSAALTTVGAALAIATLGACGSGSQAASSASVTVNGTDTTIHVVKCSQLDWYKTINIGGELAGATVNIDSRGQQATATEVRIRNVGGFTGLYSLGGNGDANMSFSGGRYTITGTANGYKTDKPNEPASAAFKISTTC</sequence>
<evidence type="ECO:0000256" key="5">
    <source>
        <dbReference type="ARBA" id="ARBA00023288"/>
    </source>
</evidence>
<dbReference type="InterPro" id="IPR008691">
    <property type="entry name" value="LpqH"/>
</dbReference>
<evidence type="ECO:0000256" key="4">
    <source>
        <dbReference type="ARBA" id="ARBA00023139"/>
    </source>
</evidence>
<dbReference type="OrthoDB" id="4625500at2"/>
<keyword evidence="1" id="KW-1003">Cell membrane</keyword>
<evidence type="ECO:0000313" key="6">
    <source>
        <dbReference type="EMBL" id="BBZ41454.1"/>
    </source>
</evidence>
<dbReference type="Proteomes" id="UP000467385">
    <property type="component" value="Chromosome"/>
</dbReference>
<dbReference type="Pfam" id="PF05481">
    <property type="entry name" value="Myco_19_kDa"/>
    <property type="match status" value="1"/>
</dbReference>
<evidence type="ECO:0000256" key="1">
    <source>
        <dbReference type="ARBA" id="ARBA00022475"/>
    </source>
</evidence>
<keyword evidence="5 6" id="KW-0449">Lipoprotein</keyword>
<dbReference type="EMBL" id="AP022613">
    <property type="protein sequence ID" value="BBZ41454.1"/>
    <property type="molecule type" value="Genomic_DNA"/>
</dbReference>
<keyword evidence="7" id="KW-1185">Reference proteome</keyword>
<name>A0A1X1T0I5_9MYCO</name>
<dbReference type="RefSeq" id="WP_085234996.1">
    <property type="nucleotide sequence ID" value="NZ_AP022613.1"/>
</dbReference>
<keyword evidence="3" id="KW-0472">Membrane</keyword>
<gene>
    <name evidence="6" type="ORF">MCNS_45170</name>
</gene>
<evidence type="ECO:0000256" key="2">
    <source>
        <dbReference type="ARBA" id="ARBA00022729"/>
    </source>
</evidence>
<evidence type="ECO:0000313" key="7">
    <source>
        <dbReference type="Proteomes" id="UP000467385"/>
    </source>
</evidence>
<reference evidence="6 7" key="1">
    <citation type="journal article" date="2019" name="Emerg. Microbes Infect.">
        <title>Comprehensive subspecies identification of 175 nontuberculous mycobacteria species based on 7547 genomic profiles.</title>
        <authorList>
            <person name="Matsumoto Y."/>
            <person name="Kinjo T."/>
            <person name="Motooka D."/>
            <person name="Nabeya D."/>
            <person name="Jung N."/>
            <person name="Uechi K."/>
            <person name="Horii T."/>
            <person name="Iida T."/>
            <person name="Fujita J."/>
            <person name="Nakamura S."/>
        </authorList>
    </citation>
    <scope>NUCLEOTIDE SEQUENCE [LARGE SCALE GENOMIC DNA]</scope>
    <source>
        <strain evidence="6 7">JCM 14738</strain>
    </source>
</reference>
<organism evidence="6 7">
    <name type="scientific">Mycobacterium conspicuum</name>
    <dbReference type="NCBI Taxonomy" id="44010"/>
    <lineage>
        <taxon>Bacteria</taxon>
        <taxon>Bacillati</taxon>
        <taxon>Actinomycetota</taxon>
        <taxon>Actinomycetes</taxon>
        <taxon>Mycobacteriales</taxon>
        <taxon>Mycobacteriaceae</taxon>
        <taxon>Mycobacterium</taxon>
    </lineage>
</organism>
<accession>A0A1X1T0I5</accession>
<keyword evidence="4" id="KW-0564">Palmitate</keyword>